<feature type="non-terminal residue" evidence="1">
    <location>
        <position position="1"/>
    </location>
</feature>
<evidence type="ECO:0000313" key="1">
    <source>
        <dbReference type="EMBL" id="MCI82704.1"/>
    </source>
</evidence>
<dbReference type="AlphaFoldDB" id="A0A392V310"/>
<protein>
    <submittedName>
        <fullName evidence="1">Uncharacterized protein</fullName>
    </submittedName>
</protein>
<dbReference type="Proteomes" id="UP000265520">
    <property type="component" value="Unassembled WGS sequence"/>
</dbReference>
<sequence>LEAQGAEQEKIKEELKNLSEGQNNIVKTQDDISTKLSAILAYLANHP</sequence>
<dbReference type="EMBL" id="LXQA011049804">
    <property type="protein sequence ID" value="MCI82704.1"/>
    <property type="molecule type" value="Genomic_DNA"/>
</dbReference>
<name>A0A392V310_9FABA</name>
<keyword evidence="2" id="KW-1185">Reference proteome</keyword>
<proteinExistence type="predicted"/>
<reference evidence="1 2" key="1">
    <citation type="journal article" date="2018" name="Front. Plant Sci.">
        <title>Red Clover (Trifolium pratense) and Zigzag Clover (T. medium) - A Picture of Genomic Similarities and Differences.</title>
        <authorList>
            <person name="Dluhosova J."/>
            <person name="Istvanek J."/>
            <person name="Nedelnik J."/>
            <person name="Repkova J."/>
        </authorList>
    </citation>
    <scope>NUCLEOTIDE SEQUENCE [LARGE SCALE GENOMIC DNA]</scope>
    <source>
        <strain evidence="2">cv. 10/8</strain>
        <tissue evidence="1">Leaf</tissue>
    </source>
</reference>
<accession>A0A392V310</accession>
<evidence type="ECO:0000313" key="2">
    <source>
        <dbReference type="Proteomes" id="UP000265520"/>
    </source>
</evidence>
<comment type="caution">
    <text evidence="1">The sequence shown here is derived from an EMBL/GenBank/DDBJ whole genome shotgun (WGS) entry which is preliminary data.</text>
</comment>
<organism evidence="1 2">
    <name type="scientific">Trifolium medium</name>
    <dbReference type="NCBI Taxonomy" id="97028"/>
    <lineage>
        <taxon>Eukaryota</taxon>
        <taxon>Viridiplantae</taxon>
        <taxon>Streptophyta</taxon>
        <taxon>Embryophyta</taxon>
        <taxon>Tracheophyta</taxon>
        <taxon>Spermatophyta</taxon>
        <taxon>Magnoliopsida</taxon>
        <taxon>eudicotyledons</taxon>
        <taxon>Gunneridae</taxon>
        <taxon>Pentapetalae</taxon>
        <taxon>rosids</taxon>
        <taxon>fabids</taxon>
        <taxon>Fabales</taxon>
        <taxon>Fabaceae</taxon>
        <taxon>Papilionoideae</taxon>
        <taxon>50 kb inversion clade</taxon>
        <taxon>NPAAA clade</taxon>
        <taxon>Hologalegina</taxon>
        <taxon>IRL clade</taxon>
        <taxon>Trifolieae</taxon>
        <taxon>Trifolium</taxon>
    </lineage>
</organism>